<reference evidence="1 2" key="1">
    <citation type="submission" date="2024-09" db="EMBL/GenBank/DDBJ databases">
        <authorList>
            <person name="Sun Q."/>
            <person name="Mori K."/>
        </authorList>
    </citation>
    <scope>NUCLEOTIDE SEQUENCE [LARGE SCALE GENOMIC DNA]</scope>
    <source>
        <strain evidence="1 2">CCM 7659</strain>
    </source>
</reference>
<gene>
    <name evidence="1" type="ORF">ACFFVD_13390</name>
</gene>
<dbReference type="Proteomes" id="UP001589700">
    <property type="component" value="Unassembled WGS sequence"/>
</dbReference>
<evidence type="ECO:0008006" key="3">
    <source>
        <dbReference type="Google" id="ProtNLM"/>
    </source>
</evidence>
<dbReference type="EMBL" id="JBHMDY010000008">
    <property type="protein sequence ID" value="MFB9260798.1"/>
    <property type="molecule type" value="Genomic_DNA"/>
</dbReference>
<dbReference type="RefSeq" id="WP_182632206.1">
    <property type="nucleotide sequence ID" value="NZ_JAALDM010000123.1"/>
</dbReference>
<organism evidence="1 2">
    <name type="scientific">Dietzia aerolata</name>
    <dbReference type="NCBI Taxonomy" id="595984"/>
    <lineage>
        <taxon>Bacteria</taxon>
        <taxon>Bacillati</taxon>
        <taxon>Actinomycetota</taxon>
        <taxon>Actinomycetes</taxon>
        <taxon>Mycobacteriales</taxon>
        <taxon>Dietziaceae</taxon>
        <taxon>Dietzia</taxon>
    </lineage>
</organism>
<evidence type="ECO:0000313" key="2">
    <source>
        <dbReference type="Proteomes" id="UP001589700"/>
    </source>
</evidence>
<accession>A0ABV5JST5</accession>
<name>A0ABV5JST5_9ACTN</name>
<proteinExistence type="predicted"/>
<protein>
    <recommendedName>
        <fullName evidence="3">Glycine zipper domain-containing protein</fullName>
    </recommendedName>
</protein>
<evidence type="ECO:0000313" key="1">
    <source>
        <dbReference type="EMBL" id="MFB9260798.1"/>
    </source>
</evidence>
<sequence length="311" mass="32445">MTLTISAVSAWDFATVAAQLDNLRADQPVFEESAAEIEQKVASTLGGFECYTVSVSTDSCDALVRKVRDIGQKLERLIAALDTFCATAPDLRRKLLKDRAAAIEALCRVEDDGTVRPPLIIGEPTDPEVIQAHEEGAATATRFQDRIMPTLDELKALDLEAANVLCDISGEKPYVFYPYDPDKASIDPRTLAATTTVSTSTGATKTAAMALDASSTVLRGFPIFGNVLNLGIGLATSPEQESVVETLAIEGGGIAAAAGSAAVAGATAGSVVPGWGTAAGFVGGLIGGVASTTVLRDYVNEKRADGKEGYW</sequence>
<comment type="caution">
    <text evidence="1">The sequence shown here is derived from an EMBL/GenBank/DDBJ whole genome shotgun (WGS) entry which is preliminary data.</text>
</comment>
<keyword evidence="2" id="KW-1185">Reference proteome</keyword>